<evidence type="ECO:0000259" key="3">
    <source>
        <dbReference type="Pfam" id="PF20152"/>
    </source>
</evidence>
<sequence>MILARSKTGFQKTDTVLNRLIRGAIQTGLFAGIFSLGDLVTFLRWPETNFYGMFAIPIGRIYTNTLLDTLITRTELRTHLHGTIDMDFMVRRMDTMSQTNVKTECMQSPGPSRLQWARTPNDSTTQGPTSIQLGEISVKKEISVFGEESDITHMDLKRASVSESA</sequence>
<dbReference type="Proteomes" id="UP000186601">
    <property type="component" value="Unassembled WGS sequence"/>
</dbReference>
<keyword evidence="2" id="KW-1133">Transmembrane helix</keyword>
<evidence type="ECO:0000313" key="4">
    <source>
        <dbReference type="EMBL" id="PSS05530.1"/>
    </source>
</evidence>
<evidence type="ECO:0000313" key="5">
    <source>
        <dbReference type="Proteomes" id="UP000186601"/>
    </source>
</evidence>
<protein>
    <recommendedName>
        <fullName evidence="3">DUF6534 domain-containing protein</fullName>
    </recommendedName>
</protein>
<organism evidence="4 5">
    <name type="scientific">Hermanssonia centrifuga</name>
    <dbReference type="NCBI Taxonomy" id="98765"/>
    <lineage>
        <taxon>Eukaryota</taxon>
        <taxon>Fungi</taxon>
        <taxon>Dikarya</taxon>
        <taxon>Basidiomycota</taxon>
        <taxon>Agaricomycotina</taxon>
        <taxon>Agaricomycetes</taxon>
        <taxon>Polyporales</taxon>
        <taxon>Meruliaceae</taxon>
        <taxon>Hermanssonia</taxon>
    </lineage>
</organism>
<reference evidence="4 5" key="1">
    <citation type="submission" date="2018-02" db="EMBL/GenBank/DDBJ databases">
        <title>Genome sequence of the basidiomycete white-rot fungus Phlebia centrifuga.</title>
        <authorList>
            <person name="Granchi Z."/>
            <person name="Peng M."/>
            <person name="de Vries R.P."/>
            <person name="Hilden K."/>
            <person name="Makela M.R."/>
            <person name="Grigoriev I."/>
            <person name="Riley R."/>
        </authorList>
    </citation>
    <scope>NUCLEOTIDE SEQUENCE [LARGE SCALE GENOMIC DNA]</scope>
    <source>
        <strain evidence="4 5">FBCC195</strain>
    </source>
</reference>
<feature type="domain" description="DUF6534" evidence="3">
    <location>
        <begin position="2"/>
        <end position="74"/>
    </location>
</feature>
<feature type="compositionally biased region" description="Polar residues" evidence="1">
    <location>
        <begin position="118"/>
        <end position="129"/>
    </location>
</feature>
<gene>
    <name evidence="4" type="ORF">PHLCEN_2v3732</name>
</gene>
<dbReference type="OrthoDB" id="2562493at2759"/>
<name>A0A2R6QBM9_9APHY</name>
<comment type="caution">
    <text evidence="4">The sequence shown here is derived from an EMBL/GenBank/DDBJ whole genome shotgun (WGS) entry which is preliminary data.</text>
</comment>
<keyword evidence="2" id="KW-0812">Transmembrane</keyword>
<dbReference type="InterPro" id="IPR045339">
    <property type="entry name" value="DUF6534"/>
</dbReference>
<evidence type="ECO:0000256" key="2">
    <source>
        <dbReference type="SAM" id="Phobius"/>
    </source>
</evidence>
<feature type="transmembrane region" description="Helical" evidence="2">
    <location>
        <begin position="20"/>
        <end position="43"/>
    </location>
</feature>
<feature type="region of interest" description="Disordered" evidence="1">
    <location>
        <begin position="103"/>
        <end position="129"/>
    </location>
</feature>
<dbReference type="Pfam" id="PF20152">
    <property type="entry name" value="DUF6534"/>
    <property type="match status" value="1"/>
</dbReference>
<accession>A0A2R6QBM9</accession>
<proteinExistence type="predicted"/>
<keyword evidence="5" id="KW-1185">Reference proteome</keyword>
<keyword evidence="2" id="KW-0472">Membrane</keyword>
<dbReference type="EMBL" id="MLYV02000367">
    <property type="protein sequence ID" value="PSS05530.1"/>
    <property type="molecule type" value="Genomic_DNA"/>
</dbReference>
<dbReference type="AlphaFoldDB" id="A0A2R6QBM9"/>
<dbReference type="STRING" id="98765.A0A2R6QBM9"/>
<evidence type="ECO:0000256" key="1">
    <source>
        <dbReference type="SAM" id="MobiDB-lite"/>
    </source>
</evidence>